<evidence type="ECO:0000313" key="2">
    <source>
        <dbReference type="EMBL" id="MCK8481589.1"/>
    </source>
</evidence>
<accession>A0ABT0HB40</accession>
<feature type="domain" description="DUF6268" evidence="1">
    <location>
        <begin position="65"/>
        <end position="272"/>
    </location>
</feature>
<name>A0ABT0HB40_9FLAO</name>
<dbReference type="Pfam" id="PF19783">
    <property type="entry name" value="DUF6268"/>
    <property type="match status" value="1"/>
</dbReference>
<reference evidence="2" key="1">
    <citation type="submission" date="2022-04" db="EMBL/GenBank/DDBJ databases">
        <authorList>
            <person name="Ren T."/>
        </authorList>
    </citation>
    <scope>NUCLEOTIDE SEQUENCE</scope>
    <source>
        <strain evidence="2">F63249</strain>
    </source>
</reference>
<organism evidence="2 3">
    <name type="scientific">Psychroserpens algicola</name>
    <dbReference type="NCBI Taxonomy" id="1719034"/>
    <lineage>
        <taxon>Bacteria</taxon>
        <taxon>Pseudomonadati</taxon>
        <taxon>Bacteroidota</taxon>
        <taxon>Flavobacteriia</taxon>
        <taxon>Flavobacteriales</taxon>
        <taxon>Flavobacteriaceae</taxon>
        <taxon>Psychroserpens</taxon>
    </lineage>
</organism>
<keyword evidence="3" id="KW-1185">Reference proteome</keyword>
<dbReference type="RefSeq" id="WP_235989310.1">
    <property type="nucleotide sequence ID" value="NZ_JACNMJ010000003.1"/>
</dbReference>
<evidence type="ECO:0000313" key="3">
    <source>
        <dbReference type="Proteomes" id="UP001203687"/>
    </source>
</evidence>
<evidence type="ECO:0000259" key="1">
    <source>
        <dbReference type="Pfam" id="PF19783"/>
    </source>
</evidence>
<dbReference type="InterPro" id="IPR046235">
    <property type="entry name" value="DUF6268"/>
</dbReference>
<gene>
    <name evidence="2" type="ORF">MUY34_13240</name>
</gene>
<proteinExistence type="predicted"/>
<dbReference type="Proteomes" id="UP001203687">
    <property type="component" value="Unassembled WGS sequence"/>
</dbReference>
<dbReference type="EMBL" id="JALPQF010000013">
    <property type="protein sequence ID" value="MCK8481589.1"/>
    <property type="molecule type" value="Genomic_DNA"/>
</dbReference>
<protein>
    <submittedName>
        <fullName evidence="2">DUF6268 family outer membrane beta-barrel protein</fullName>
    </submittedName>
</protein>
<sequence>MAQLTDLARLEYSFIPKSNSEDQYTRLRALLNYPIETSEDCYLIVGAEYNRVILNLEDDYAFDTSLLETINIIDLNIAYTFKTSEKWRLGLKFNPRIASTLTEKLTSDDFFLNGGVFAINDRTKDESANKPYRLILGLTYNSTTGVPFPLPFVSYYRRVNDKWSFSAGVPKSNVKYFFSEKSIVQTFVALDGYFAHLQRPQTLNGKQVDHISLSVAVGGLGYEYCFTKHLVAYMYTGYTFRLNNVLRNENRDEVFKLDDVNAFYLRTGLKFKI</sequence>
<comment type="caution">
    <text evidence="2">The sequence shown here is derived from an EMBL/GenBank/DDBJ whole genome shotgun (WGS) entry which is preliminary data.</text>
</comment>